<dbReference type="InterPro" id="IPR003593">
    <property type="entry name" value="AAA+_ATPase"/>
</dbReference>
<keyword evidence="3" id="KW-0813">Transport</keyword>
<organism evidence="15 16">
    <name type="scientific">Natronospirillum operosum</name>
    <dbReference type="NCBI Taxonomy" id="2759953"/>
    <lineage>
        <taxon>Bacteria</taxon>
        <taxon>Pseudomonadati</taxon>
        <taxon>Pseudomonadota</taxon>
        <taxon>Gammaproteobacteria</taxon>
        <taxon>Oceanospirillales</taxon>
        <taxon>Natronospirillaceae</taxon>
        <taxon>Natronospirillum</taxon>
    </lineage>
</organism>
<dbReference type="Gene3D" id="3.40.50.300">
    <property type="entry name" value="P-loop containing nucleotide triphosphate hydrolases"/>
    <property type="match status" value="1"/>
</dbReference>
<reference evidence="15 16" key="1">
    <citation type="submission" date="2019-04" db="EMBL/GenBank/DDBJ databases">
        <title>Natronospirillum operosus gen. nov., sp. nov., a haloalkaliphilic satellite isolated from decaying biomass of laboratory culture of cyanobacterium Geitlerinema sp. and proposal of Natronospirillaceae fam. nov. and Saccharospirillaceae fam. nov.</title>
        <authorList>
            <person name="Kevbrin V."/>
            <person name="Boltyanskaya Y."/>
            <person name="Koziaeva V."/>
            <person name="Grouzdev D.S."/>
            <person name="Park M."/>
            <person name="Cho J."/>
        </authorList>
    </citation>
    <scope>NUCLEOTIDE SEQUENCE [LARGE SCALE GENOMIC DNA]</scope>
    <source>
        <strain evidence="15 16">G-116</strain>
    </source>
</reference>
<evidence type="ECO:0000256" key="13">
    <source>
        <dbReference type="ARBA" id="ARBA00048610"/>
    </source>
</evidence>
<sequence length="277" mass="31490">MNQPLLSIQGLSVDYVTNQDVFRAVDKVDLDIADNEIVGLAGESGCGKSTLAYSVLNLHRPPAFITQGQIRYRDTSVLDLPTASLDRFRWNEVGMVFQSAMNSLNPVVRIDRQFLDVLHAHTDLTREAALARAEDMMRLVDIPVSRLRDYPHQCSGGMRQRIVMAICLALEPRLIIMDEPTTALDVVVQREILQQIHELKQRLGFSVLFITHDLALMLQFCDRIGIMRQGRILEMGSRDDILHRPQNAYTCQLLDAIPGRHLFGRTWQWNQTEEAAL</sequence>
<evidence type="ECO:0000256" key="10">
    <source>
        <dbReference type="ARBA" id="ARBA00038669"/>
    </source>
</evidence>
<dbReference type="AlphaFoldDB" id="A0A4Z0W8H8"/>
<evidence type="ECO:0000259" key="14">
    <source>
        <dbReference type="PROSITE" id="PS50893"/>
    </source>
</evidence>
<dbReference type="GO" id="GO:0005524">
    <property type="term" value="F:ATP binding"/>
    <property type="evidence" value="ECO:0007669"/>
    <property type="project" value="UniProtKB-KW"/>
</dbReference>
<dbReference type="GO" id="GO:0015413">
    <property type="term" value="F:ABC-type nickel transporter activity"/>
    <property type="evidence" value="ECO:0007669"/>
    <property type="project" value="UniProtKB-EC"/>
</dbReference>
<dbReference type="InterPro" id="IPR027417">
    <property type="entry name" value="P-loop_NTPase"/>
</dbReference>
<dbReference type="CDD" id="cd03257">
    <property type="entry name" value="ABC_NikE_OppD_transporters"/>
    <property type="match status" value="1"/>
</dbReference>
<evidence type="ECO:0000256" key="4">
    <source>
        <dbReference type="ARBA" id="ARBA00022475"/>
    </source>
</evidence>
<keyword evidence="8" id="KW-0406">Ion transport</keyword>
<comment type="subcellular location">
    <subcellularLocation>
        <location evidence="1">Cell inner membrane</location>
        <topology evidence="1">Peripheral membrane protein</topology>
    </subcellularLocation>
</comment>
<keyword evidence="9" id="KW-0472">Membrane</keyword>
<dbReference type="GO" id="GO:0016887">
    <property type="term" value="F:ATP hydrolysis activity"/>
    <property type="evidence" value="ECO:0007669"/>
    <property type="project" value="InterPro"/>
</dbReference>
<dbReference type="EC" id="7.2.2.11" evidence="11"/>
<evidence type="ECO:0000256" key="12">
    <source>
        <dbReference type="ARBA" id="ARBA00044143"/>
    </source>
</evidence>
<keyword evidence="4" id="KW-1003">Cell membrane</keyword>
<accession>A0A4Z0W8H8</accession>
<dbReference type="PANTHER" id="PTHR43297:SF13">
    <property type="entry name" value="NICKEL ABC TRANSPORTER, ATP-BINDING PROTEIN"/>
    <property type="match status" value="1"/>
</dbReference>
<evidence type="ECO:0000256" key="11">
    <source>
        <dbReference type="ARBA" id="ARBA00039098"/>
    </source>
</evidence>
<keyword evidence="6 15" id="KW-0067">ATP-binding</keyword>
<evidence type="ECO:0000256" key="9">
    <source>
        <dbReference type="ARBA" id="ARBA00023136"/>
    </source>
</evidence>
<evidence type="ECO:0000256" key="6">
    <source>
        <dbReference type="ARBA" id="ARBA00022840"/>
    </source>
</evidence>
<evidence type="ECO:0000256" key="8">
    <source>
        <dbReference type="ARBA" id="ARBA00023065"/>
    </source>
</evidence>
<comment type="similarity">
    <text evidence="2">Belongs to the ABC transporter superfamily.</text>
</comment>
<evidence type="ECO:0000313" key="15">
    <source>
        <dbReference type="EMBL" id="TGG93907.1"/>
    </source>
</evidence>
<evidence type="ECO:0000256" key="2">
    <source>
        <dbReference type="ARBA" id="ARBA00005417"/>
    </source>
</evidence>
<dbReference type="InterPro" id="IPR017871">
    <property type="entry name" value="ABC_transporter-like_CS"/>
</dbReference>
<dbReference type="EMBL" id="SRMF01000002">
    <property type="protein sequence ID" value="TGG93907.1"/>
    <property type="molecule type" value="Genomic_DNA"/>
</dbReference>
<keyword evidence="5" id="KW-0547">Nucleotide-binding</keyword>
<dbReference type="FunFam" id="3.40.50.300:FF:000016">
    <property type="entry name" value="Oligopeptide ABC transporter ATP-binding component"/>
    <property type="match status" value="1"/>
</dbReference>
<dbReference type="InterPro" id="IPR050388">
    <property type="entry name" value="ABC_Ni/Peptide_Import"/>
</dbReference>
<dbReference type="OrthoDB" id="8036461at2"/>
<dbReference type="Proteomes" id="UP000297475">
    <property type="component" value="Unassembled WGS sequence"/>
</dbReference>
<comment type="subunit">
    <text evidence="10">The complex is composed of two ATP-binding proteins (NikD and NikE), two transmembrane proteins (NikB and NikC) and a solute-binding protein (NikA).</text>
</comment>
<evidence type="ECO:0000256" key="7">
    <source>
        <dbReference type="ARBA" id="ARBA00022967"/>
    </source>
</evidence>
<gene>
    <name evidence="15" type="ORF">E4656_06885</name>
</gene>
<dbReference type="GO" id="GO:0005886">
    <property type="term" value="C:plasma membrane"/>
    <property type="evidence" value="ECO:0007669"/>
    <property type="project" value="UniProtKB-SubCell"/>
</dbReference>
<keyword evidence="16" id="KW-1185">Reference proteome</keyword>
<dbReference type="RefSeq" id="WP_135482453.1">
    <property type="nucleotide sequence ID" value="NZ_SRMF01000002.1"/>
</dbReference>
<dbReference type="PROSITE" id="PS00211">
    <property type="entry name" value="ABC_TRANSPORTER_1"/>
    <property type="match status" value="1"/>
</dbReference>
<dbReference type="PROSITE" id="PS50893">
    <property type="entry name" value="ABC_TRANSPORTER_2"/>
    <property type="match status" value="1"/>
</dbReference>
<proteinExistence type="inferred from homology"/>
<dbReference type="InterPro" id="IPR003439">
    <property type="entry name" value="ABC_transporter-like_ATP-bd"/>
</dbReference>
<dbReference type="SMART" id="SM00382">
    <property type="entry name" value="AAA"/>
    <property type="match status" value="1"/>
</dbReference>
<name>A0A4Z0W8H8_9GAMM</name>
<comment type="caution">
    <text evidence="15">The sequence shown here is derived from an EMBL/GenBank/DDBJ whole genome shotgun (WGS) entry which is preliminary data.</text>
</comment>
<comment type="catalytic activity">
    <reaction evidence="13">
        <text>Ni(2+)(out) + ATP + H2O = Ni(2+)(in) + ADP + phosphate + H(+)</text>
        <dbReference type="Rhea" id="RHEA:15557"/>
        <dbReference type="ChEBI" id="CHEBI:15377"/>
        <dbReference type="ChEBI" id="CHEBI:15378"/>
        <dbReference type="ChEBI" id="CHEBI:30616"/>
        <dbReference type="ChEBI" id="CHEBI:43474"/>
        <dbReference type="ChEBI" id="CHEBI:49786"/>
        <dbReference type="ChEBI" id="CHEBI:456216"/>
        <dbReference type="EC" id="7.2.2.11"/>
    </reaction>
    <physiologicalReaction direction="left-to-right" evidence="13">
        <dbReference type="Rhea" id="RHEA:15558"/>
    </physiologicalReaction>
</comment>
<dbReference type="PANTHER" id="PTHR43297">
    <property type="entry name" value="OLIGOPEPTIDE TRANSPORT ATP-BINDING PROTEIN APPD"/>
    <property type="match status" value="1"/>
</dbReference>
<evidence type="ECO:0000313" key="16">
    <source>
        <dbReference type="Proteomes" id="UP000297475"/>
    </source>
</evidence>
<protein>
    <recommendedName>
        <fullName evidence="12">Nickel import system ATP-binding protein NikD</fullName>
        <ecNumber evidence="11">7.2.2.11</ecNumber>
    </recommendedName>
</protein>
<keyword evidence="7" id="KW-1278">Translocase</keyword>
<evidence type="ECO:0000256" key="1">
    <source>
        <dbReference type="ARBA" id="ARBA00004417"/>
    </source>
</evidence>
<feature type="domain" description="ABC transporter" evidence="14">
    <location>
        <begin position="8"/>
        <end position="254"/>
    </location>
</feature>
<evidence type="ECO:0000256" key="5">
    <source>
        <dbReference type="ARBA" id="ARBA00022741"/>
    </source>
</evidence>
<evidence type="ECO:0000256" key="3">
    <source>
        <dbReference type="ARBA" id="ARBA00022448"/>
    </source>
</evidence>
<dbReference type="SUPFAM" id="SSF52540">
    <property type="entry name" value="P-loop containing nucleoside triphosphate hydrolases"/>
    <property type="match status" value="1"/>
</dbReference>
<dbReference type="Pfam" id="PF00005">
    <property type="entry name" value="ABC_tran"/>
    <property type="match status" value="1"/>
</dbReference>